<accession>A0A640SMR9</accession>
<evidence type="ECO:0000313" key="4">
    <source>
        <dbReference type="Proteomes" id="UP000430079"/>
    </source>
</evidence>
<sequence length="88" mass="9410">MCGALTRPGSGAGPSQEGPAASHGPHVPPPIKETPMKDHAEDRQPPPRVPAELRRPWLRKYARFTAAHAIEGVAGAVISALLLYLTQR</sequence>
<feature type="region of interest" description="Disordered" evidence="1">
    <location>
        <begin position="1"/>
        <end position="54"/>
    </location>
</feature>
<evidence type="ECO:0000256" key="1">
    <source>
        <dbReference type="SAM" id="MobiDB-lite"/>
    </source>
</evidence>
<keyword evidence="2" id="KW-0812">Transmembrane</keyword>
<protein>
    <submittedName>
        <fullName evidence="3">Uncharacterized protein</fullName>
    </submittedName>
</protein>
<evidence type="ECO:0000256" key="2">
    <source>
        <dbReference type="SAM" id="Phobius"/>
    </source>
</evidence>
<dbReference type="EMBL" id="BLIO01000001">
    <property type="protein sequence ID" value="GFE12577.1"/>
    <property type="molecule type" value="Genomic_DNA"/>
</dbReference>
<feature type="compositionally biased region" description="Basic and acidic residues" evidence="1">
    <location>
        <begin position="34"/>
        <end position="54"/>
    </location>
</feature>
<dbReference type="Proteomes" id="UP000430079">
    <property type="component" value="Unassembled WGS sequence"/>
</dbReference>
<reference evidence="3 4" key="1">
    <citation type="submission" date="2019-12" db="EMBL/GenBank/DDBJ databases">
        <title>Whole genome shotgun sequence of Streptomyces hygroscopicus subsp. glebosus NBRC 13786.</title>
        <authorList>
            <person name="Ichikawa N."/>
            <person name="Kimura A."/>
            <person name="Kitahashi Y."/>
            <person name="Komaki H."/>
            <person name="Tamura T."/>
        </authorList>
    </citation>
    <scope>NUCLEOTIDE SEQUENCE [LARGE SCALE GENOMIC DNA]</scope>
    <source>
        <strain evidence="3 4">NBRC 13786</strain>
    </source>
</reference>
<evidence type="ECO:0000313" key="3">
    <source>
        <dbReference type="EMBL" id="GFE12577.1"/>
    </source>
</evidence>
<dbReference type="AlphaFoldDB" id="A0A640SMR9"/>
<proteinExistence type="predicted"/>
<gene>
    <name evidence="3" type="ORF">Sgleb_06240</name>
</gene>
<organism evidence="3 4">
    <name type="scientific">Streptomyces glebosus</name>
    <dbReference type="NCBI Taxonomy" id="249580"/>
    <lineage>
        <taxon>Bacteria</taxon>
        <taxon>Bacillati</taxon>
        <taxon>Actinomycetota</taxon>
        <taxon>Actinomycetes</taxon>
        <taxon>Kitasatosporales</taxon>
        <taxon>Streptomycetaceae</taxon>
        <taxon>Streptomyces</taxon>
    </lineage>
</organism>
<keyword evidence="2" id="KW-0472">Membrane</keyword>
<name>A0A640SMR9_9ACTN</name>
<comment type="caution">
    <text evidence="3">The sequence shown here is derived from an EMBL/GenBank/DDBJ whole genome shotgun (WGS) entry which is preliminary data.</text>
</comment>
<feature type="transmembrane region" description="Helical" evidence="2">
    <location>
        <begin position="64"/>
        <end position="85"/>
    </location>
</feature>
<keyword evidence="4" id="KW-1185">Reference proteome</keyword>
<keyword evidence="2" id="KW-1133">Transmembrane helix</keyword>